<proteinExistence type="predicted"/>
<evidence type="ECO:0000313" key="3">
    <source>
        <dbReference type="Proteomes" id="UP000479756"/>
    </source>
</evidence>
<evidence type="ECO:0008006" key="4">
    <source>
        <dbReference type="Google" id="ProtNLM"/>
    </source>
</evidence>
<evidence type="ECO:0000313" key="2">
    <source>
        <dbReference type="EMBL" id="NEM90618.1"/>
    </source>
</evidence>
<keyword evidence="3" id="KW-1185">Reference proteome</keyword>
<organism evidence="2 3">
    <name type="scientific">Galbitalea soli</name>
    <dbReference type="NCBI Taxonomy" id="1268042"/>
    <lineage>
        <taxon>Bacteria</taxon>
        <taxon>Bacillati</taxon>
        <taxon>Actinomycetota</taxon>
        <taxon>Actinomycetes</taxon>
        <taxon>Micrococcales</taxon>
        <taxon>Microbacteriaceae</taxon>
        <taxon>Galbitalea</taxon>
    </lineage>
</organism>
<dbReference type="Proteomes" id="UP000479756">
    <property type="component" value="Unassembled WGS sequence"/>
</dbReference>
<accession>A0A7C9TPH8</accession>
<feature type="signal peptide" evidence="1">
    <location>
        <begin position="1"/>
        <end position="25"/>
    </location>
</feature>
<dbReference type="EMBL" id="JAAGWZ010000001">
    <property type="protein sequence ID" value="NEM90618.1"/>
    <property type="molecule type" value="Genomic_DNA"/>
</dbReference>
<protein>
    <recommendedName>
        <fullName evidence="4">Lipoprotein</fullName>
    </recommendedName>
</protein>
<keyword evidence="1" id="KW-0732">Signal</keyword>
<gene>
    <name evidence="2" type="ORF">G3T37_04545</name>
</gene>
<comment type="caution">
    <text evidence="2">The sequence shown here is derived from an EMBL/GenBank/DDBJ whole genome shotgun (WGS) entry which is preliminary data.</text>
</comment>
<name>A0A7C9TPH8_9MICO</name>
<reference evidence="2 3" key="1">
    <citation type="journal article" date="2014" name="Int. J. Syst. Evol. Microbiol.">
        <title>Description of Galbitalea soli gen. nov., sp. nov., and Frondihabitans sucicola sp. nov.</title>
        <authorList>
            <person name="Kim S.J."/>
            <person name="Lim J.M."/>
            <person name="Ahn J.H."/>
            <person name="Weon H.Y."/>
            <person name="Hamada M."/>
            <person name="Suzuki K."/>
            <person name="Ahn T.Y."/>
            <person name="Kwon S.W."/>
        </authorList>
    </citation>
    <scope>NUCLEOTIDE SEQUENCE [LARGE SCALE GENOMIC DNA]</scope>
    <source>
        <strain evidence="2 3">NBRC 108727</strain>
    </source>
</reference>
<feature type="chain" id="PRO_5028957360" description="Lipoprotein" evidence="1">
    <location>
        <begin position="26"/>
        <end position="152"/>
    </location>
</feature>
<dbReference type="AlphaFoldDB" id="A0A7C9TPH8"/>
<evidence type="ECO:0000256" key="1">
    <source>
        <dbReference type="SAM" id="SignalP"/>
    </source>
</evidence>
<dbReference type="RefSeq" id="WP_163472250.1">
    <property type="nucleotide sequence ID" value="NZ_JAAGWZ010000001.1"/>
</dbReference>
<dbReference type="PROSITE" id="PS51257">
    <property type="entry name" value="PROKAR_LIPOPROTEIN"/>
    <property type="match status" value="1"/>
</dbReference>
<sequence>MPTRRQKFLIPVALLGALALTPALAGCSGNPLQTIVKQATGGQVDVGGTTVPSDFPQSVPLVSGKVLTAIAVGKGAGKSWNISIRYDGTSDPTDTIKGDLKAAGFDLPIDASGSTDGAAIVGADKSYGIVIAVVNDKDGYIVNYTVTPATSE</sequence>